<keyword evidence="2" id="KW-0472">Membrane</keyword>
<feature type="non-terminal residue" evidence="4">
    <location>
        <position position="1"/>
    </location>
</feature>
<feature type="non-terminal residue" evidence="4">
    <location>
        <position position="95"/>
    </location>
</feature>
<dbReference type="AlphaFoldDB" id="A0A382M1W8"/>
<feature type="domain" description="POTRA" evidence="3">
    <location>
        <begin position="30"/>
        <end position="95"/>
    </location>
</feature>
<dbReference type="Pfam" id="PF07244">
    <property type="entry name" value="POTRA"/>
    <property type="match status" value="1"/>
</dbReference>
<dbReference type="GO" id="GO:0019867">
    <property type="term" value="C:outer membrane"/>
    <property type="evidence" value="ECO:0007669"/>
    <property type="project" value="InterPro"/>
</dbReference>
<gene>
    <name evidence="4" type="ORF">METZ01_LOCUS294799</name>
</gene>
<sequence length="95" mass="10933">VFKTLQIFIFAVVFFLMLAMERQVHAQTDDLVGSIKIEGNKRVEASTLLYYIKTREGEPLSRNQISKDIEQIYSLGQFKDIRVETRQGPKGLQVV</sequence>
<evidence type="ECO:0000256" key="2">
    <source>
        <dbReference type="ARBA" id="ARBA00023136"/>
    </source>
</evidence>
<evidence type="ECO:0000256" key="1">
    <source>
        <dbReference type="ARBA" id="ARBA00004370"/>
    </source>
</evidence>
<comment type="subcellular location">
    <subcellularLocation>
        <location evidence="1">Membrane</location>
    </subcellularLocation>
</comment>
<dbReference type="Gene3D" id="3.10.20.310">
    <property type="entry name" value="membrane protein fhac"/>
    <property type="match status" value="1"/>
</dbReference>
<proteinExistence type="predicted"/>
<dbReference type="InterPro" id="IPR034746">
    <property type="entry name" value="POTRA"/>
</dbReference>
<protein>
    <recommendedName>
        <fullName evidence="3">POTRA domain-containing protein</fullName>
    </recommendedName>
</protein>
<organism evidence="4">
    <name type="scientific">marine metagenome</name>
    <dbReference type="NCBI Taxonomy" id="408172"/>
    <lineage>
        <taxon>unclassified sequences</taxon>
        <taxon>metagenomes</taxon>
        <taxon>ecological metagenomes</taxon>
    </lineage>
</organism>
<dbReference type="EMBL" id="UINC01090207">
    <property type="protein sequence ID" value="SVC41945.1"/>
    <property type="molecule type" value="Genomic_DNA"/>
</dbReference>
<evidence type="ECO:0000259" key="3">
    <source>
        <dbReference type="PROSITE" id="PS51779"/>
    </source>
</evidence>
<dbReference type="PROSITE" id="PS51779">
    <property type="entry name" value="POTRA"/>
    <property type="match status" value="1"/>
</dbReference>
<dbReference type="InterPro" id="IPR010827">
    <property type="entry name" value="BamA/TamA_POTRA"/>
</dbReference>
<name>A0A382M1W8_9ZZZZ</name>
<accession>A0A382M1W8</accession>
<reference evidence="4" key="1">
    <citation type="submission" date="2018-05" db="EMBL/GenBank/DDBJ databases">
        <authorList>
            <person name="Lanie J.A."/>
            <person name="Ng W.-L."/>
            <person name="Kazmierczak K.M."/>
            <person name="Andrzejewski T.M."/>
            <person name="Davidsen T.M."/>
            <person name="Wayne K.J."/>
            <person name="Tettelin H."/>
            <person name="Glass J.I."/>
            <person name="Rusch D."/>
            <person name="Podicherti R."/>
            <person name="Tsui H.-C.T."/>
            <person name="Winkler M.E."/>
        </authorList>
    </citation>
    <scope>NUCLEOTIDE SEQUENCE</scope>
</reference>
<evidence type="ECO:0000313" key="4">
    <source>
        <dbReference type="EMBL" id="SVC41945.1"/>
    </source>
</evidence>